<accession>A0A6M3KID7</accession>
<protein>
    <submittedName>
        <fullName evidence="1">Uncharacterized protein</fullName>
    </submittedName>
</protein>
<dbReference type="AlphaFoldDB" id="A0A6M3KID7"/>
<dbReference type="EMBL" id="MT142451">
    <property type="protein sequence ID" value="QJA81205.1"/>
    <property type="molecule type" value="Genomic_DNA"/>
</dbReference>
<sequence>MLWWRPGHGDGDIPSGVDYSGIFSTRDSTLSLIRYDDTNNRFQAYDSANSAYFPTFTAVRDTWYKLVLQFGYLTSNVGKMRLGLDGGSGVSYSTASNYDGAFDVTGSLLRVGYGATAPFHIRAIAIYPDKILTDTFINAGGSP</sequence>
<proteinExistence type="predicted"/>
<gene>
    <name evidence="1" type="ORF">MM415A00570_0016</name>
</gene>
<reference evidence="1" key="1">
    <citation type="submission" date="2020-03" db="EMBL/GenBank/DDBJ databases">
        <title>The deep terrestrial virosphere.</title>
        <authorList>
            <person name="Holmfeldt K."/>
            <person name="Nilsson E."/>
            <person name="Simone D."/>
            <person name="Lopez-Fernandez M."/>
            <person name="Wu X."/>
            <person name="de Brujin I."/>
            <person name="Lundin D."/>
            <person name="Andersson A."/>
            <person name="Bertilsson S."/>
            <person name="Dopson M."/>
        </authorList>
    </citation>
    <scope>NUCLEOTIDE SEQUENCE</scope>
    <source>
        <strain evidence="1">MM415A00570</strain>
    </source>
</reference>
<evidence type="ECO:0000313" key="1">
    <source>
        <dbReference type="EMBL" id="QJA81205.1"/>
    </source>
</evidence>
<name>A0A6M3KID7_9ZZZZ</name>
<organism evidence="1">
    <name type="scientific">viral metagenome</name>
    <dbReference type="NCBI Taxonomy" id="1070528"/>
    <lineage>
        <taxon>unclassified sequences</taxon>
        <taxon>metagenomes</taxon>
        <taxon>organismal metagenomes</taxon>
    </lineage>
</organism>